<name>A0ABX5KFZ7_9BURK</name>
<dbReference type="InterPro" id="IPR059106">
    <property type="entry name" value="WHD_MalT"/>
</dbReference>
<evidence type="ECO:0000313" key="2">
    <source>
        <dbReference type="EMBL" id="PVX75106.1"/>
    </source>
</evidence>
<dbReference type="Gene3D" id="1.10.10.10">
    <property type="entry name" value="Winged helix-like DNA-binding domain superfamily/Winged helix DNA-binding domain"/>
    <property type="match status" value="1"/>
</dbReference>
<dbReference type="InterPro" id="IPR036388">
    <property type="entry name" value="WH-like_DNA-bd_sf"/>
</dbReference>
<gene>
    <name evidence="2" type="ORF">C7402_11838</name>
</gene>
<reference evidence="2 3" key="1">
    <citation type="submission" date="2018-05" db="EMBL/GenBank/DDBJ databases">
        <title>Genomic Encyclopedia of Type Strains, Phase IV (KMG-V): Genome sequencing to study the core and pangenomes of soil and plant-associated prokaryotes.</title>
        <authorList>
            <person name="Whitman W."/>
        </authorList>
    </citation>
    <scope>NUCLEOTIDE SEQUENCE [LARGE SCALE GENOMIC DNA]</scope>
    <source>
        <strain evidence="2 3">SCZa-39</strain>
    </source>
</reference>
<dbReference type="Gene3D" id="3.40.50.300">
    <property type="entry name" value="P-loop containing nucleotide triphosphate hydrolases"/>
    <property type="match status" value="1"/>
</dbReference>
<dbReference type="InterPro" id="IPR016032">
    <property type="entry name" value="Sig_transdc_resp-reg_C-effctor"/>
</dbReference>
<proteinExistence type="predicted"/>
<dbReference type="Pfam" id="PF00196">
    <property type="entry name" value="GerE"/>
    <property type="match status" value="1"/>
</dbReference>
<dbReference type="SMART" id="SM00421">
    <property type="entry name" value="HTH_LUXR"/>
    <property type="match status" value="1"/>
</dbReference>
<dbReference type="PRINTS" id="PR00038">
    <property type="entry name" value="HTHLUXR"/>
</dbReference>
<dbReference type="Gene3D" id="1.25.40.10">
    <property type="entry name" value="Tetratricopeptide repeat domain"/>
    <property type="match status" value="1"/>
</dbReference>
<comment type="caution">
    <text evidence="2">The sequence shown here is derived from an EMBL/GenBank/DDBJ whole genome shotgun (WGS) entry which is preliminary data.</text>
</comment>
<dbReference type="PROSITE" id="PS50043">
    <property type="entry name" value="HTH_LUXR_2"/>
    <property type="match status" value="1"/>
</dbReference>
<keyword evidence="3" id="KW-1185">Reference proteome</keyword>
<dbReference type="Pfam" id="PF25873">
    <property type="entry name" value="WHD_MalT"/>
    <property type="match status" value="1"/>
</dbReference>
<dbReference type="EMBL" id="QEOB01000018">
    <property type="protein sequence ID" value="PVX75106.1"/>
    <property type="molecule type" value="Genomic_DNA"/>
</dbReference>
<dbReference type="InterPro" id="IPR000792">
    <property type="entry name" value="Tscrpt_reg_LuxR_C"/>
</dbReference>
<protein>
    <submittedName>
        <fullName evidence="2">ATP/maltotriose-dependent transcriptional regulator MalT</fullName>
    </submittedName>
</protein>
<dbReference type="SUPFAM" id="SSF46894">
    <property type="entry name" value="C-terminal effector domain of the bipartite response regulators"/>
    <property type="match status" value="1"/>
</dbReference>
<feature type="domain" description="HTH luxR-type" evidence="1">
    <location>
        <begin position="813"/>
        <end position="878"/>
    </location>
</feature>
<evidence type="ECO:0000259" key="1">
    <source>
        <dbReference type="PROSITE" id="PS50043"/>
    </source>
</evidence>
<dbReference type="RefSeq" id="WP_165842041.1">
    <property type="nucleotide sequence ID" value="NZ_QEOB01000018.1"/>
</dbReference>
<accession>A0ABX5KFZ7</accession>
<evidence type="ECO:0000313" key="3">
    <source>
        <dbReference type="Proteomes" id="UP000245712"/>
    </source>
</evidence>
<dbReference type="SUPFAM" id="SSF52540">
    <property type="entry name" value="P-loop containing nucleoside triphosphate hydrolases"/>
    <property type="match status" value="1"/>
</dbReference>
<dbReference type="Proteomes" id="UP000245712">
    <property type="component" value="Unassembled WGS sequence"/>
</dbReference>
<sequence>MRPDPSTRFEPDVRIDDALARERLLRQLSEAAPAGARVIVVRAPAGFGKTTLCAQRAGQLRESGVVTVWLNCQEGDRKAGDLRALLGEALRQAGLIGARAPAKLDALLEAARARAGEIALFIDNDEHLAGTDADEQLTALAQTLPEGLTLYLAGRRAPDAFQSQRWLGGHWRVLDPALLCFSADEAARFHRQAGCGAPLAAWLANCEGWPVAMQFARRQDVQGGGAQVEGDAWLATQVVERLEPADRAFLIETAMLAEVRADIADAVRERADSGHHITRLAALSPMIRAGTSPLSIHVVPWLRDHLLRRALQDGDAVVNARHMRASAAYAARHDLLAAVDHAVAAQQPEAAARLLEARGGARLMADAGVGRARLLLSRLPADVRHRHPRLRLLHIGILLVENNASEACWDLERLQAELREPPPGSPGSPSARLAGDTDLQLDLALVESMVLVHRAEHELVMSPWADLDRVTRLAMTRFCEDWRLLGILIPLQVMFIHRYGPLSDAARYIARIETMYRSPEHDYNLAWVRLNRARECMGSGHLDEAQRILTEVSDPHLAVARFGQDSFSHRVAAMRARIAYLTGQVEVAARILDGIPANSAGLVLEVICALYVERARCHFAQGEAQAALARLDAADRLAALETLPHLGVQSACLRLAWLADAGQHEAMRALEARIDLAALWNTACEPRALPWDDVEMIGRATIRSALAQGRIDVARAAADRLHALAEQMEERPGIVVARLLRACAMKAAGADHAAFEAWTAAVSIAAEGGMSQPFIEDCPDLTFVNRALADETAAQHALRARIQAHYLDALRSRIDRDERLTPRERDVMYWLAQGQTTKEISRALGVSPETVKQHLKTMFSKLNVNTRAAAIEALQVATHAT</sequence>
<dbReference type="InterPro" id="IPR011990">
    <property type="entry name" value="TPR-like_helical_dom_sf"/>
</dbReference>
<organism evidence="2 3">
    <name type="scientific">Paraburkholderia unamae</name>
    <dbReference type="NCBI Taxonomy" id="219649"/>
    <lineage>
        <taxon>Bacteria</taxon>
        <taxon>Pseudomonadati</taxon>
        <taxon>Pseudomonadota</taxon>
        <taxon>Betaproteobacteria</taxon>
        <taxon>Burkholderiales</taxon>
        <taxon>Burkholderiaceae</taxon>
        <taxon>Paraburkholderia</taxon>
    </lineage>
</organism>
<dbReference type="InterPro" id="IPR027417">
    <property type="entry name" value="P-loop_NTPase"/>
</dbReference>
<dbReference type="CDD" id="cd06170">
    <property type="entry name" value="LuxR_C_like"/>
    <property type="match status" value="1"/>
</dbReference>